<name>A0A6A6I0M1_9PLEO</name>
<dbReference type="RefSeq" id="XP_033679048.1">
    <property type="nucleotide sequence ID" value="XM_033836501.1"/>
</dbReference>
<keyword evidence="2" id="KW-0472">Membrane</keyword>
<sequence>MLRAKKKKNKPRRDIDHPDPSHQAAATSHLLEIIDFQASVSDVFNDLKVPIAYRRGGASRIPGLSDGHVIVAVNVHMGFRIVAQLLWKKIYIFFFAIFFGFTCLRTLVLLLKFPPSCSLVFSPYALFHVCRLET</sequence>
<feature type="transmembrane region" description="Helical" evidence="2">
    <location>
        <begin position="90"/>
        <end position="111"/>
    </location>
</feature>
<proteinExistence type="predicted"/>
<accession>A0A6A6I0M1</accession>
<protein>
    <submittedName>
        <fullName evidence="3">Uncharacterized protein</fullName>
    </submittedName>
</protein>
<keyword evidence="4" id="KW-1185">Reference proteome</keyword>
<keyword evidence="2" id="KW-0812">Transmembrane</keyword>
<evidence type="ECO:0000256" key="2">
    <source>
        <dbReference type="SAM" id="Phobius"/>
    </source>
</evidence>
<gene>
    <name evidence="3" type="ORF">BU26DRAFT_92336</name>
</gene>
<keyword evidence="2" id="KW-1133">Transmembrane helix</keyword>
<evidence type="ECO:0000313" key="3">
    <source>
        <dbReference type="EMBL" id="KAF2244044.1"/>
    </source>
</evidence>
<dbReference type="Proteomes" id="UP000800094">
    <property type="component" value="Unassembled WGS sequence"/>
</dbReference>
<feature type="compositionally biased region" description="Basic residues" evidence="1">
    <location>
        <begin position="1"/>
        <end position="11"/>
    </location>
</feature>
<dbReference type="AlphaFoldDB" id="A0A6A6I0M1"/>
<organism evidence="3 4">
    <name type="scientific">Trematosphaeria pertusa</name>
    <dbReference type="NCBI Taxonomy" id="390896"/>
    <lineage>
        <taxon>Eukaryota</taxon>
        <taxon>Fungi</taxon>
        <taxon>Dikarya</taxon>
        <taxon>Ascomycota</taxon>
        <taxon>Pezizomycotina</taxon>
        <taxon>Dothideomycetes</taxon>
        <taxon>Pleosporomycetidae</taxon>
        <taxon>Pleosporales</taxon>
        <taxon>Massarineae</taxon>
        <taxon>Trematosphaeriaceae</taxon>
        <taxon>Trematosphaeria</taxon>
    </lineage>
</organism>
<evidence type="ECO:0000256" key="1">
    <source>
        <dbReference type="SAM" id="MobiDB-lite"/>
    </source>
</evidence>
<reference evidence="3" key="1">
    <citation type="journal article" date="2020" name="Stud. Mycol.">
        <title>101 Dothideomycetes genomes: a test case for predicting lifestyles and emergence of pathogens.</title>
        <authorList>
            <person name="Haridas S."/>
            <person name="Albert R."/>
            <person name="Binder M."/>
            <person name="Bloem J."/>
            <person name="Labutti K."/>
            <person name="Salamov A."/>
            <person name="Andreopoulos B."/>
            <person name="Baker S."/>
            <person name="Barry K."/>
            <person name="Bills G."/>
            <person name="Bluhm B."/>
            <person name="Cannon C."/>
            <person name="Castanera R."/>
            <person name="Culley D."/>
            <person name="Daum C."/>
            <person name="Ezra D."/>
            <person name="Gonzalez J."/>
            <person name="Henrissat B."/>
            <person name="Kuo A."/>
            <person name="Liang C."/>
            <person name="Lipzen A."/>
            <person name="Lutzoni F."/>
            <person name="Magnuson J."/>
            <person name="Mondo S."/>
            <person name="Nolan M."/>
            <person name="Ohm R."/>
            <person name="Pangilinan J."/>
            <person name="Park H.-J."/>
            <person name="Ramirez L."/>
            <person name="Alfaro M."/>
            <person name="Sun H."/>
            <person name="Tritt A."/>
            <person name="Yoshinaga Y."/>
            <person name="Zwiers L.-H."/>
            <person name="Turgeon B."/>
            <person name="Goodwin S."/>
            <person name="Spatafora J."/>
            <person name="Crous P."/>
            <person name="Grigoriev I."/>
        </authorList>
    </citation>
    <scope>NUCLEOTIDE SEQUENCE</scope>
    <source>
        <strain evidence="3">CBS 122368</strain>
    </source>
</reference>
<feature type="region of interest" description="Disordered" evidence="1">
    <location>
        <begin position="1"/>
        <end position="22"/>
    </location>
</feature>
<dbReference type="EMBL" id="ML987203">
    <property type="protein sequence ID" value="KAF2244044.1"/>
    <property type="molecule type" value="Genomic_DNA"/>
</dbReference>
<evidence type="ECO:0000313" key="4">
    <source>
        <dbReference type="Proteomes" id="UP000800094"/>
    </source>
</evidence>
<dbReference type="GeneID" id="54589831"/>